<evidence type="ECO:0000313" key="2">
    <source>
        <dbReference type="EMBL" id="MFC3702200.1"/>
    </source>
</evidence>
<dbReference type="Proteomes" id="UP001595710">
    <property type="component" value="Unassembled WGS sequence"/>
</dbReference>
<accession>A0ABV7WUT7</accession>
<evidence type="ECO:0000313" key="3">
    <source>
        <dbReference type="Proteomes" id="UP001595710"/>
    </source>
</evidence>
<feature type="domain" description="PilZ" evidence="1">
    <location>
        <begin position="10"/>
        <end position="99"/>
    </location>
</feature>
<dbReference type="Pfam" id="PF07238">
    <property type="entry name" value="PilZ"/>
    <property type="match status" value="1"/>
</dbReference>
<gene>
    <name evidence="2" type="ORF">ACFOND_11140</name>
</gene>
<comment type="caution">
    <text evidence="2">The sequence shown here is derived from an EMBL/GenBank/DDBJ whole genome shotgun (WGS) entry which is preliminary data.</text>
</comment>
<dbReference type="InterPro" id="IPR009875">
    <property type="entry name" value="PilZ_domain"/>
</dbReference>
<dbReference type="RefSeq" id="WP_215999176.1">
    <property type="nucleotide sequence ID" value="NZ_JBHRYN010000012.1"/>
</dbReference>
<protein>
    <submittedName>
        <fullName evidence="2">PilZ domain-containing protein</fullName>
    </submittedName>
</protein>
<dbReference type="EMBL" id="JBHRYN010000012">
    <property type="protein sequence ID" value="MFC3702200.1"/>
    <property type="molecule type" value="Genomic_DNA"/>
</dbReference>
<reference evidence="3" key="1">
    <citation type="journal article" date="2019" name="Int. J. Syst. Evol. Microbiol.">
        <title>The Global Catalogue of Microorganisms (GCM) 10K type strain sequencing project: providing services to taxonomists for standard genome sequencing and annotation.</title>
        <authorList>
            <consortium name="The Broad Institute Genomics Platform"/>
            <consortium name="The Broad Institute Genome Sequencing Center for Infectious Disease"/>
            <person name="Wu L."/>
            <person name="Ma J."/>
        </authorList>
    </citation>
    <scope>NUCLEOTIDE SEQUENCE [LARGE SCALE GENOMIC DNA]</scope>
    <source>
        <strain evidence="3">CECT 8288</strain>
    </source>
</reference>
<proteinExistence type="predicted"/>
<sequence>MSLIDKDYEEKRDFIRMTMNATATLTEADGTSLAVKVVDLSATGMHLESNKAIAVSSSVVVIVESPNAQFQSMEAQCDVVRCIELSETKFDIGLEVKSIS</sequence>
<evidence type="ECO:0000259" key="1">
    <source>
        <dbReference type="Pfam" id="PF07238"/>
    </source>
</evidence>
<name>A0ABV7WUT7_9GAMM</name>
<keyword evidence="3" id="KW-1185">Reference proteome</keyword>
<organism evidence="2 3">
    <name type="scientific">Reinekea marina</name>
    <dbReference type="NCBI Taxonomy" id="1310421"/>
    <lineage>
        <taxon>Bacteria</taxon>
        <taxon>Pseudomonadati</taxon>
        <taxon>Pseudomonadota</taxon>
        <taxon>Gammaproteobacteria</taxon>
        <taxon>Oceanospirillales</taxon>
        <taxon>Saccharospirillaceae</taxon>
        <taxon>Reinekea</taxon>
    </lineage>
</organism>